<organism evidence="7">
    <name type="scientific">bioreactor metagenome</name>
    <dbReference type="NCBI Taxonomy" id="1076179"/>
    <lineage>
        <taxon>unclassified sequences</taxon>
        <taxon>metagenomes</taxon>
        <taxon>ecological metagenomes</taxon>
    </lineage>
</organism>
<sequence>MKIFSIVLSFLCLFSINEVLAQNVIKDSLDATGSRIVAYTPDPGVCSKLIEIKVSKMNIIESVVFTRGCDGNLKGIGALVKGMKVEDAIEKLKGIPCGRRKTSCPDQLSSTLEYIISNKK</sequence>
<keyword evidence="3" id="KW-0237">DNA synthesis</keyword>
<reference evidence="7" key="1">
    <citation type="submission" date="2019-08" db="EMBL/GenBank/DDBJ databases">
        <authorList>
            <person name="Kucharzyk K."/>
            <person name="Murdoch R.W."/>
            <person name="Higgins S."/>
            <person name="Loffler F."/>
        </authorList>
    </citation>
    <scope>NUCLEOTIDE SEQUENCE</scope>
</reference>
<comment type="catalytic activity">
    <reaction evidence="5">
        <text>a 2'-deoxyribonucleoside 5'-diphosphate + [thioredoxin]-disulfide + H2O = a ribonucleoside 5'-diphosphate + [thioredoxin]-dithiol</text>
        <dbReference type="Rhea" id="RHEA:23252"/>
        <dbReference type="Rhea" id="RHEA-COMP:10698"/>
        <dbReference type="Rhea" id="RHEA-COMP:10700"/>
        <dbReference type="ChEBI" id="CHEBI:15377"/>
        <dbReference type="ChEBI" id="CHEBI:29950"/>
        <dbReference type="ChEBI" id="CHEBI:50058"/>
        <dbReference type="ChEBI" id="CHEBI:57930"/>
        <dbReference type="ChEBI" id="CHEBI:73316"/>
        <dbReference type="EC" id="1.17.4.1"/>
    </reaction>
</comment>
<accession>A0A645F3B3</accession>
<dbReference type="EMBL" id="VSSQ01054904">
    <property type="protein sequence ID" value="MPN08818.1"/>
    <property type="molecule type" value="Genomic_DNA"/>
</dbReference>
<proteinExistence type="inferred from homology"/>
<evidence type="ECO:0000256" key="4">
    <source>
        <dbReference type="ARBA" id="ARBA00022741"/>
    </source>
</evidence>
<keyword evidence="4" id="KW-0547">Nucleotide-binding</keyword>
<dbReference type="NCBIfam" id="TIGR03905">
    <property type="entry name" value="TIGR03905_4_Cys"/>
    <property type="match status" value="1"/>
</dbReference>
<dbReference type="Pfam" id="PF12637">
    <property type="entry name" value="TSCPD"/>
    <property type="match status" value="1"/>
</dbReference>
<dbReference type="GO" id="GO:0071897">
    <property type="term" value="P:DNA biosynthetic process"/>
    <property type="evidence" value="ECO:0007669"/>
    <property type="project" value="UniProtKB-KW"/>
</dbReference>
<dbReference type="InterPro" id="IPR024434">
    <property type="entry name" value="TSCPD_dom"/>
</dbReference>
<evidence type="ECO:0000256" key="5">
    <source>
        <dbReference type="ARBA" id="ARBA00047754"/>
    </source>
</evidence>
<dbReference type="GO" id="GO:0000166">
    <property type="term" value="F:nucleotide binding"/>
    <property type="evidence" value="ECO:0007669"/>
    <property type="project" value="UniProtKB-KW"/>
</dbReference>
<comment type="caution">
    <text evidence="7">The sequence shown here is derived from an EMBL/GenBank/DDBJ whole genome shotgun (WGS) entry which is preliminary data.</text>
</comment>
<gene>
    <name evidence="7" type="ORF">SDC9_156103</name>
</gene>
<protein>
    <recommendedName>
        <fullName evidence="2">ribonucleoside-diphosphate reductase</fullName>
        <ecNumber evidence="2">1.17.4.1</ecNumber>
    </recommendedName>
</protein>
<evidence type="ECO:0000313" key="7">
    <source>
        <dbReference type="EMBL" id="MPN08818.1"/>
    </source>
</evidence>
<name>A0A645F3B3_9ZZZZ</name>
<dbReference type="InterPro" id="IPR023806">
    <property type="entry name" value="CHP03905"/>
</dbReference>
<dbReference type="EC" id="1.17.4.1" evidence="2"/>
<comment type="similarity">
    <text evidence="1">Belongs to the ribonucleoside diphosphate reductase class-2 family.</text>
</comment>
<dbReference type="GO" id="GO:0004748">
    <property type="term" value="F:ribonucleoside-diphosphate reductase activity, thioredoxin disulfide as acceptor"/>
    <property type="evidence" value="ECO:0007669"/>
    <property type="project" value="UniProtKB-EC"/>
</dbReference>
<evidence type="ECO:0000256" key="3">
    <source>
        <dbReference type="ARBA" id="ARBA00022634"/>
    </source>
</evidence>
<evidence type="ECO:0000256" key="2">
    <source>
        <dbReference type="ARBA" id="ARBA00012274"/>
    </source>
</evidence>
<evidence type="ECO:0000256" key="1">
    <source>
        <dbReference type="ARBA" id="ARBA00007405"/>
    </source>
</evidence>
<dbReference type="AlphaFoldDB" id="A0A645F3B3"/>
<feature type="domain" description="TSCPD" evidence="6">
    <location>
        <begin position="43"/>
        <end position="113"/>
    </location>
</feature>
<evidence type="ECO:0000259" key="6">
    <source>
        <dbReference type="Pfam" id="PF12637"/>
    </source>
</evidence>